<sequence length="119" mass="13260">MEKEAWDGGTEKQTRERQKSSGSQERRRATAERGKVKNSARKMGEGRAHHHGADDTQEPSGRAGKEKEAAKRGPQTRHDPACGTHYHHCGGRLGKMRGTWEEGTGHKEWDTQSNLTCTP</sequence>
<gene>
    <name evidence="2" type="ORF">NDU88_005680</name>
</gene>
<feature type="compositionally biased region" description="Basic and acidic residues" evidence="1">
    <location>
        <begin position="42"/>
        <end position="54"/>
    </location>
</feature>
<feature type="compositionally biased region" description="Basic and acidic residues" evidence="1">
    <location>
        <begin position="1"/>
        <end position="35"/>
    </location>
</feature>
<accession>A0AAV7PJ99</accession>
<protein>
    <submittedName>
        <fullName evidence="2">Uncharacterized protein</fullName>
    </submittedName>
</protein>
<organism evidence="2 3">
    <name type="scientific">Pleurodeles waltl</name>
    <name type="common">Iberian ribbed newt</name>
    <dbReference type="NCBI Taxonomy" id="8319"/>
    <lineage>
        <taxon>Eukaryota</taxon>
        <taxon>Metazoa</taxon>
        <taxon>Chordata</taxon>
        <taxon>Craniata</taxon>
        <taxon>Vertebrata</taxon>
        <taxon>Euteleostomi</taxon>
        <taxon>Amphibia</taxon>
        <taxon>Batrachia</taxon>
        <taxon>Caudata</taxon>
        <taxon>Salamandroidea</taxon>
        <taxon>Salamandridae</taxon>
        <taxon>Pleurodelinae</taxon>
        <taxon>Pleurodeles</taxon>
    </lineage>
</organism>
<proteinExistence type="predicted"/>
<evidence type="ECO:0000313" key="3">
    <source>
        <dbReference type="Proteomes" id="UP001066276"/>
    </source>
</evidence>
<feature type="compositionally biased region" description="Basic and acidic residues" evidence="1">
    <location>
        <begin position="98"/>
        <end position="110"/>
    </location>
</feature>
<keyword evidence="3" id="KW-1185">Reference proteome</keyword>
<evidence type="ECO:0000256" key="1">
    <source>
        <dbReference type="SAM" id="MobiDB-lite"/>
    </source>
</evidence>
<name>A0AAV7PJ99_PLEWA</name>
<feature type="region of interest" description="Disordered" evidence="1">
    <location>
        <begin position="1"/>
        <end position="119"/>
    </location>
</feature>
<dbReference type="AlphaFoldDB" id="A0AAV7PJ99"/>
<dbReference type="EMBL" id="JANPWB010000011">
    <property type="protein sequence ID" value="KAJ1127277.1"/>
    <property type="molecule type" value="Genomic_DNA"/>
</dbReference>
<dbReference type="Proteomes" id="UP001066276">
    <property type="component" value="Chromosome 7"/>
</dbReference>
<reference evidence="2" key="1">
    <citation type="journal article" date="2022" name="bioRxiv">
        <title>Sequencing and chromosome-scale assembly of the giantPleurodeles waltlgenome.</title>
        <authorList>
            <person name="Brown T."/>
            <person name="Elewa A."/>
            <person name="Iarovenko S."/>
            <person name="Subramanian E."/>
            <person name="Araus A.J."/>
            <person name="Petzold A."/>
            <person name="Susuki M."/>
            <person name="Suzuki K.-i.T."/>
            <person name="Hayashi T."/>
            <person name="Toyoda A."/>
            <person name="Oliveira C."/>
            <person name="Osipova E."/>
            <person name="Leigh N.D."/>
            <person name="Simon A."/>
            <person name="Yun M.H."/>
        </authorList>
    </citation>
    <scope>NUCLEOTIDE SEQUENCE</scope>
    <source>
        <strain evidence="2">20211129_DDA</strain>
        <tissue evidence="2">Liver</tissue>
    </source>
</reference>
<comment type="caution">
    <text evidence="2">The sequence shown here is derived from an EMBL/GenBank/DDBJ whole genome shotgun (WGS) entry which is preliminary data.</text>
</comment>
<feature type="compositionally biased region" description="Basic and acidic residues" evidence="1">
    <location>
        <begin position="63"/>
        <end position="80"/>
    </location>
</feature>
<evidence type="ECO:0000313" key="2">
    <source>
        <dbReference type="EMBL" id="KAJ1127277.1"/>
    </source>
</evidence>